<dbReference type="PANTHER" id="PTHR10272:SF0">
    <property type="entry name" value="PLATELET-ACTIVATING FACTOR ACETYLHYDROLASE"/>
    <property type="match status" value="1"/>
</dbReference>
<evidence type="ECO:0000313" key="6">
    <source>
        <dbReference type="Proteomes" id="UP000698963"/>
    </source>
</evidence>
<dbReference type="Proteomes" id="UP000698963">
    <property type="component" value="Unassembled WGS sequence"/>
</dbReference>
<organism evidence="5 6">
    <name type="scientific">Mailhella massiliensis</name>
    <dbReference type="NCBI Taxonomy" id="1903261"/>
    <lineage>
        <taxon>Bacteria</taxon>
        <taxon>Pseudomonadati</taxon>
        <taxon>Thermodesulfobacteriota</taxon>
        <taxon>Desulfovibrionia</taxon>
        <taxon>Desulfovibrionales</taxon>
        <taxon>Desulfovibrionaceae</taxon>
        <taxon>Mailhella</taxon>
    </lineage>
</organism>
<gene>
    <name evidence="5" type="ORF">K8W16_11505</name>
</gene>
<keyword evidence="2" id="KW-0442">Lipid degradation</keyword>
<reference evidence="5" key="2">
    <citation type="submission" date="2021-09" db="EMBL/GenBank/DDBJ databases">
        <authorList>
            <person name="Gilroy R."/>
        </authorList>
    </citation>
    <scope>NUCLEOTIDE SEQUENCE</scope>
    <source>
        <strain evidence="5">ChiGjej2B2-19336</strain>
    </source>
</reference>
<proteinExistence type="predicted"/>
<name>A0A921DSK8_9BACT</name>
<reference evidence="5" key="1">
    <citation type="journal article" date="2021" name="PeerJ">
        <title>Extensive microbial diversity within the chicken gut microbiome revealed by metagenomics and culture.</title>
        <authorList>
            <person name="Gilroy R."/>
            <person name="Ravi A."/>
            <person name="Getino M."/>
            <person name="Pursley I."/>
            <person name="Horton D.L."/>
            <person name="Alikhan N.F."/>
            <person name="Baker D."/>
            <person name="Gharbi K."/>
            <person name="Hall N."/>
            <person name="Watson M."/>
            <person name="Adriaenssens E.M."/>
            <person name="Foster-Nyarko E."/>
            <person name="Jarju S."/>
            <person name="Secka A."/>
            <person name="Antonio M."/>
            <person name="Oren A."/>
            <person name="Chaudhuri R.R."/>
            <person name="La Ragione R."/>
            <person name="Hildebrand F."/>
            <person name="Pallen M.J."/>
        </authorList>
    </citation>
    <scope>NUCLEOTIDE SEQUENCE</scope>
    <source>
        <strain evidence="5">ChiGjej2B2-19336</strain>
    </source>
</reference>
<comment type="caution">
    <text evidence="5">The sequence shown here is derived from an EMBL/GenBank/DDBJ whole genome shotgun (WGS) entry which is preliminary data.</text>
</comment>
<evidence type="ECO:0000256" key="3">
    <source>
        <dbReference type="ARBA" id="ARBA00023098"/>
    </source>
</evidence>
<protein>
    <submittedName>
        <fullName evidence="5">Dienelactone hydrolase family protein</fullName>
    </submittedName>
</protein>
<dbReference type="AlphaFoldDB" id="A0A921DSK8"/>
<keyword evidence="1 5" id="KW-0378">Hydrolase</keyword>
<dbReference type="GO" id="GO:0016042">
    <property type="term" value="P:lipid catabolic process"/>
    <property type="evidence" value="ECO:0007669"/>
    <property type="project" value="UniProtKB-KW"/>
</dbReference>
<dbReference type="InterPro" id="IPR029058">
    <property type="entry name" value="AB_hydrolase_fold"/>
</dbReference>
<dbReference type="SUPFAM" id="SSF53474">
    <property type="entry name" value="alpha/beta-Hydrolases"/>
    <property type="match status" value="1"/>
</dbReference>
<dbReference type="RefSeq" id="WP_304123952.1">
    <property type="nucleotide sequence ID" value="NZ_DYZA01000235.1"/>
</dbReference>
<sequence>MAAHFPFFHTFRPLAFFHALFVFALSLALLLPCAEARQNKQNIYAGYRTLSSSLPAQRLMIHMGVWYPTRRRAGNVKVGDWTFRAARNAPVMQGPWPVIILSHDVTGSAWTHHDIAAALAARGFIVAAPTHDHDNGEDMALLFSDRELPVRALQLRTALDLVLEHAQIGKEADRSRIAFLGFGMPASAGLLLAGGELTPGAWPSFCQKKENPLLPEPGPVAAPETAGPQEESLPEAVERDVRPDGSVPPISLPQAVPPKPMAEKKTSDTFLQNFLVTPAYAEEDLSPEVRALLRPSDSPWCAPFLSSRMDELVASMKHRSLEREEKTVMMHTAMEAHRQLFRRLSDSVARSHQRQLRLAKSDALPTPPVALPLLPPLSHNTPVADARFKAMVFVSPGFSMLFSKESLAAVNLPSLFIGAENDAWNRPEEQAERFVDMLGHKPEYLLLKHADAPSLQAPCPASDPAGPLASLCNSVEPETRDAIHARLVSILQEFFNRVLGRENAQ</sequence>
<dbReference type="Pfam" id="PF03403">
    <property type="entry name" value="PAF-AH_p_II"/>
    <property type="match status" value="1"/>
</dbReference>
<dbReference type="Gene3D" id="3.40.50.1820">
    <property type="entry name" value="alpha/beta hydrolase"/>
    <property type="match status" value="2"/>
</dbReference>
<feature type="region of interest" description="Disordered" evidence="4">
    <location>
        <begin position="209"/>
        <end position="262"/>
    </location>
</feature>
<dbReference type="EMBL" id="DYZA01000235">
    <property type="protein sequence ID" value="HJD98256.1"/>
    <property type="molecule type" value="Genomic_DNA"/>
</dbReference>
<keyword evidence="3" id="KW-0443">Lipid metabolism</keyword>
<evidence type="ECO:0000313" key="5">
    <source>
        <dbReference type="EMBL" id="HJD98256.1"/>
    </source>
</evidence>
<dbReference type="PANTHER" id="PTHR10272">
    <property type="entry name" value="PLATELET-ACTIVATING FACTOR ACETYLHYDROLASE"/>
    <property type="match status" value="1"/>
</dbReference>
<evidence type="ECO:0000256" key="1">
    <source>
        <dbReference type="ARBA" id="ARBA00022801"/>
    </source>
</evidence>
<dbReference type="GO" id="GO:0003847">
    <property type="term" value="F:1-alkyl-2-acetylglycerophosphocholine esterase activity"/>
    <property type="evidence" value="ECO:0007669"/>
    <property type="project" value="TreeGrafter"/>
</dbReference>
<evidence type="ECO:0000256" key="4">
    <source>
        <dbReference type="SAM" id="MobiDB-lite"/>
    </source>
</evidence>
<evidence type="ECO:0000256" key="2">
    <source>
        <dbReference type="ARBA" id="ARBA00022963"/>
    </source>
</evidence>
<accession>A0A921DSK8</accession>